<dbReference type="InterPro" id="IPR050493">
    <property type="entry name" value="FAD-dep_Monooxygenase_BioMet"/>
</dbReference>
<reference evidence="8 9" key="1">
    <citation type="journal article" date="2016" name="Mol. Biol. Evol.">
        <title>Comparative Genomics of Early-Diverging Mushroom-Forming Fungi Provides Insights into the Origins of Lignocellulose Decay Capabilities.</title>
        <authorList>
            <person name="Nagy L.G."/>
            <person name="Riley R."/>
            <person name="Tritt A."/>
            <person name="Adam C."/>
            <person name="Daum C."/>
            <person name="Floudas D."/>
            <person name="Sun H."/>
            <person name="Yadav J.S."/>
            <person name="Pangilinan J."/>
            <person name="Larsson K.H."/>
            <person name="Matsuura K."/>
            <person name="Barry K."/>
            <person name="Labutti K."/>
            <person name="Kuo R."/>
            <person name="Ohm R.A."/>
            <person name="Bhattacharya S.S."/>
            <person name="Shirouzu T."/>
            <person name="Yoshinaga Y."/>
            <person name="Martin F.M."/>
            <person name="Grigoriev I.V."/>
            <person name="Hibbett D.S."/>
        </authorList>
    </citation>
    <scope>NUCLEOTIDE SEQUENCE [LARGE SCALE GENOMIC DNA]</scope>
    <source>
        <strain evidence="8 9">HHB10207 ss-3</strain>
    </source>
</reference>
<dbReference type="SUPFAM" id="SSF51905">
    <property type="entry name" value="FAD/NAD(P)-binding domain"/>
    <property type="match status" value="1"/>
</dbReference>
<dbReference type="Proteomes" id="UP000076798">
    <property type="component" value="Unassembled WGS sequence"/>
</dbReference>
<sequence length="415" mass="44545">MNSSPIGTPLNVIIVGAGLVGLATALALRRAGHHVEIYEKSSFSREVGAAVTCGPNATKILEGLGCDFGRMRGVEHTQTRYFTKDQGDGDLSFVSRGSDLFQKFGARFYLVHRVDLHTELKDLTTSPTGLGEPCILHLGSAVLSLDCESGTIGLGDGSFVSADVVIVADGINSSLRKFMTPHTPPYPSGLAAFRTTIPFSLVNAENESGLEWVRESKRALCLINDDGGRRNLTVYPCRGGEVLNVAGLHPIAFSGTGEDGEEKVASFGGKVSSPGQFLEGFKDFSARYKELIRLSPAENVTLWPLLLFEELPTWISGRTCLVGDAAHAMFPMLGQGAAQGFEDAITLATLLPSTLSEHSTSSLSDANKDQSDAINARLRLFESLRKSRATEIQTLSNRIGRGLPVLQFGELFPII</sequence>
<evidence type="ECO:0000313" key="9">
    <source>
        <dbReference type="Proteomes" id="UP000076798"/>
    </source>
</evidence>
<evidence type="ECO:0000256" key="2">
    <source>
        <dbReference type="ARBA" id="ARBA00022630"/>
    </source>
</evidence>
<dbReference type="Gene3D" id="3.50.50.60">
    <property type="entry name" value="FAD/NAD(P)-binding domain"/>
    <property type="match status" value="1"/>
</dbReference>
<accession>A0A166B842</accession>
<keyword evidence="4" id="KW-0560">Oxidoreductase</keyword>
<name>A0A166B842_9AGAM</name>
<evidence type="ECO:0000256" key="5">
    <source>
        <dbReference type="ARBA" id="ARBA00023033"/>
    </source>
</evidence>
<gene>
    <name evidence="8" type="ORF">SISSUDRAFT_1050369</name>
</gene>
<dbReference type="OrthoDB" id="9993796at2759"/>
<protein>
    <submittedName>
        <fullName evidence="8">FAD/NAD(P)-binding domain-containing protein</fullName>
    </submittedName>
</protein>
<dbReference type="STRING" id="1314776.A0A166B842"/>
<organism evidence="8 9">
    <name type="scientific">Sistotremastrum suecicum HHB10207 ss-3</name>
    <dbReference type="NCBI Taxonomy" id="1314776"/>
    <lineage>
        <taxon>Eukaryota</taxon>
        <taxon>Fungi</taxon>
        <taxon>Dikarya</taxon>
        <taxon>Basidiomycota</taxon>
        <taxon>Agaricomycotina</taxon>
        <taxon>Agaricomycetes</taxon>
        <taxon>Sistotremastrales</taxon>
        <taxon>Sistotremastraceae</taxon>
        <taxon>Sistotremastrum</taxon>
    </lineage>
</organism>
<evidence type="ECO:0000256" key="1">
    <source>
        <dbReference type="ARBA" id="ARBA00007992"/>
    </source>
</evidence>
<comment type="similarity">
    <text evidence="1">Belongs to the paxM FAD-dependent monooxygenase family.</text>
</comment>
<dbReference type="InterPro" id="IPR002938">
    <property type="entry name" value="FAD-bd"/>
</dbReference>
<keyword evidence="3" id="KW-0274">FAD</keyword>
<evidence type="ECO:0000313" key="8">
    <source>
        <dbReference type="EMBL" id="KZT36087.1"/>
    </source>
</evidence>
<proteinExistence type="inferred from homology"/>
<keyword evidence="2" id="KW-0285">Flavoprotein</keyword>
<keyword evidence="5" id="KW-0503">Monooxygenase</keyword>
<feature type="domain" description="FAD-binding" evidence="7">
    <location>
        <begin position="313"/>
        <end position="373"/>
    </location>
</feature>
<dbReference type="Pfam" id="PF13450">
    <property type="entry name" value="NAD_binding_8"/>
    <property type="match status" value="1"/>
</dbReference>
<keyword evidence="6" id="KW-0812">Transmembrane</keyword>
<dbReference type="GO" id="GO:0071949">
    <property type="term" value="F:FAD binding"/>
    <property type="evidence" value="ECO:0007669"/>
    <property type="project" value="InterPro"/>
</dbReference>
<dbReference type="PANTHER" id="PTHR13789:SF314">
    <property type="entry name" value="FAD-BINDING DOMAIN-CONTAINING PROTEIN"/>
    <property type="match status" value="1"/>
</dbReference>
<dbReference type="Pfam" id="PF01494">
    <property type="entry name" value="FAD_binding_3"/>
    <property type="match status" value="1"/>
</dbReference>
<dbReference type="PANTHER" id="PTHR13789">
    <property type="entry name" value="MONOOXYGENASE"/>
    <property type="match status" value="1"/>
</dbReference>
<evidence type="ECO:0000256" key="3">
    <source>
        <dbReference type="ARBA" id="ARBA00022827"/>
    </source>
</evidence>
<dbReference type="PRINTS" id="PR00420">
    <property type="entry name" value="RNGMNOXGNASE"/>
</dbReference>
<dbReference type="AlphaFoldDB" id="A0A166B842"/>
<dbReference type="EMBL" id="KV428117">
    <property type="protein sequence ID" value="KZT36087.1"/>
    <property type="molecule type" value="Genomic_DNA"/>
</dbReference>
<keyword evidence="6" id="KW-0472">Membrane</keyword>
<keyword evidence="9" id="KW-1185">Reference proteome</keyword>
<evidence type="ECO:0000256" key="4">
    <source>
        <dbReference type="ARBA" id="ARBA00023002"/>
    </source>
</evidence>
<feature type="transmembrane region" description="Helical" evidence="6">
    <location>
        <begin position="6"/>
        <end position="28"/>
    </location>
</feature>
<dbReference type="InterPro" id="IPR036188">
    <property type="entry name" value="FAD/NAD-bd_sf"/>
</dbReference>
<evidence type="ECO:0000259" key="7">
    <source>
        <dbReference type="Pfam" id="PF01494"/>
    </source>
</evidence>
<evidence type="ECO:0000256" key="6">
    <source>
        <dbReference type="SAM" id="Phobius"/>
    </source>
</evidence>
<dbReference type="GO" id="GO:0004497">
    <property type="term" value="F:monooxygenase activity"/>
    <property type="evidence" value="ECO:0007669"/>
    <property type="project" value="UniProtKB-KW"/>
</dbReference>
<keyword evidence="6" id="KW-1133">Transmembrane helix</keyword>